<evidence type="ECO:0000256" key="2">
    <source>
        <dbReference type="ARBA" id="ARBA00022840"/>
    </source>
</evidence>
<keyword evidence="4" id="KW-0175">Coiled coil</keyword>
<keyword evidence="1" id="KW-0547">Nucleotide-binding</keyword>
<dbReference type="InterPro" id="IPR045076">
    <property type="entry name" value="MutS"/>
</dbReference>
<evidence type="ECO:0000256" key="4">
    <source>
        <dbReference type="SAM" id="Coils"/>
    </source>
</evidence>
<dbReference type="Pfam" id="PF00488">
    <property type="entry name" value="MutS_V"/>
    <property type="match status" value="1"/>
</dbReference>
<feature type="coiled-coil region" evidence="4">
    <location>
        <begin position="158"/>
        <end position="185"/>
    </location>
</feature>
<proteinExistence type="predicted"/>
<sequence length="543" mass="62246">MSRECGVMFCDERTAKEIGLSVCLDLFQPLTPYGREQKDCRPFLPGEEEAWQQCLQEQAEIKKQFDAFSIREPVHALLTEIPDISSVLRKLEEFRLLDLTEWFQLKTFLYSTQKLHSLLKQTTLFRMILKNKAMEKRCEKAFLLLNPAKTHTSSFWFDDAYDDRLREARKTLRKLQAKVKRDQEQKAVRIAEKTGQTCNRFGEWVVPRDTEGDRLLKEEAELMLVRQTSHESVYRLKNEHPLSCEIAAWEEQIARIEQEINWWLVKELVPLVPDFREWMVHITRLDLQWARIRAAEHWQGVRPRWSKNQFRVKGAFHPALEQKLNERGQSMTRVDCSIRRGVTVIIGPNMGGKTVGLKTFGLIAVLAQYGFFVPAAACDMPLFSWVAGLIGDGQGIRQGLSRFGAEMVRFREFLQLPGTGLLLLDETGSGTNPVEGGALARAVTAFLAKERHYSVHVTHYQEVLEVKGIRLYQVAGISGRMAEAGAFLPDTLEKRMDYRLIPVKEGRKSIPHEAIRIAEAIGLPPEIIRMAKQQAGEKAGEEQ</sequence>
<dbReference type="InterPro" id="IPR000432">
    <property type="entry name" value="DNA_mismatch_repair_MutS_C"/>
</dbReference>
<dbReference type="Proteomes" id="UP000641910">
    <property type="component" value="Unassembled WGS sequence"/>
</dbReference>
<accession>A0ABS0QFN3</accession>
<evidence type="ECO:0000256" key="1">
    <source>
        <dbReference type="ARBA" id="ARBA00022741"/>
    </source>
</evidence>
<dbReference type="RefSeq" id="WP_084712956.1">
    <property type="nucleotide sequence ID" value="NZ_CP036487.1"/>
</dbReference>
<dbReference type="InterPro" id="IPR007696">
    <property type="entry name" value="DNA_mismatch_repair_MutS_core"/>
</dbReference>
<gene>
    <name evidence="7" type="ORF">I8U22_04480</name>
</gene>
<keyword evidence="8" id="KW-1185">Reference proteome</keyword>
<dbReference type="PANTHER" id="PTHR11361">
    <property type="entry name" value="DNA MISMATCH REPAIR PROTEIN MUTS FAMILY MEMBER"/>
    <property type="match status" value="1"/>
</dbReference>
<feature type="domain" description="DNA mismatch repair proteins mutS family" evidence="6">
    <location>
        <begin position="340"/>
        <end position="536"/>
    </location>
</feature>
<dbReference type="SUPFAM" id="SSF48334">
    <property type="entry name" value="DNA repair protein MutS, domain III"/>
    <property type="match status" value="1"/>
</dbReference>
<keyword evidence="2" id="KW-0067">ATP-binding</keyword>
<dbReference type="SUPFAM" id="SSF52540">
    <property type="entry name" value="P-loop containing nucleoside triphosphate hydrolases"/>
    <property type="match status" value="1"/>
</dbReference>
<evidence type="ECO:0000259" key="5">
    <source>
        <dbReference type="SMART" id="SM00533"/>
    </source>
</evidence>
<protein>
    <recommendedName>
        <fullName evidence="9">DNA mismatch repair proteins mutS family domain-containing protein</fullName>
    </recommendedName>
</protein>
<keyword evidence="3" id="KW-0238">DNA-binding</keyword>
<evidence type="ECO:0000256" key="3">
    <source>
        <dbReference type="ARBA" id="ARBA00023125"/>
    </source>
</evidence>
<dbReference type="SMART" id="SM00534">
    <property type="entry name" value="MUTSac"/>
    <property type="match status" value="1"/>
</dbReference>
<dbReference type="Gene3D" id="3.40.50.300">
    <property type="entry name" value="P-loop containing nucleotide triphosphate hydrolases"/>
    <property type="match status" value="1"/>
</dbReference>
<evidence type="ECO:0000313" key="7">
    <source>
        <dbReference type="EMBL" id="MBH8588076.1"/>
    </source>
</evidence>
<organism evidence="7 8">
    <name type="scientific">Thermoactinomyces vulgaris</name>
    <dbReference type="NCBI Taxonomy" id="2026"/>
    <lineage>
        <taxon>Bacteria</taxon>
        <taxon>Bacillati</taxon>
        <taxon>Bacillota</taxon>
        <taxon>Bacilli</taxon>
        <taxon>Bacillales</taxon>
        <taxon>Thermoactinomycetaceae</taxon>
        <taxon>Thermoactinomyces</taxon>
    </lineage>
</organism>
<evidence type="ECO:0000259" key="6">
    <source>
        <dbReference type="SMART" id="SM00534"/>
    </source>
</evidence>
<dbReference type="InterPro" id="IPR027417">
    <property type="entry name" value="P-loop_NTPase"/>
</dbReference>
<dbReference type="EMBL" id="JAECVU010000002">
    <property type="protein sequence ID" value="MBH8588076.1"/>
    <property type="molecule type" value="Genomic_DNA"/>
</dbReference>
<reference evidence="7 8" key="1">
    <citation type="submission" date="2020-12" db="EMBL/GenBank/DDBJ databases">
        <title>WGS of Thermoactinomyces spp.</title>
        <authorList>
            <person name="Cheng K."/>
        </authorList>
    </citation>
    <scope>NUCLEOTIDE SEQUENCE [LARGE SCALE GENOMIC DNA]</scope>
    <source>
        <strain evidence="8">CICC 10650\ACCC 41061</strain>
    </source>
</reference>
<dbReference type="SMART" id="SM00533">
    <property type="entry name" value="MUTSd"/>
    <property type="match status" value="1"/>
</dbReference>
<feature type="domain" description="DNA mismatch repair protein MutS core" evidence="5">
    <location>
        <begin position="17"/>
        <end position="323"/>
    </location>
</feature>
<evidence type="ECO:0008006" key="9">
    <source>
        <dbReference type="Google" id="ProtNLM"/>
    </source>
</evidence>
<comment type="caution">
    <text evidence="7">The sequence shown here is derived from an EMBL/GenBank/DDBJ whole genome shotgun (WGS) entry which is preliminary data.</text>
</comment>
<evidence type="ECO:0000313" key="8">
    <source>
        <dbReference type="Proteomes" id="UP000641910"/>
    </source>
</evidence>
<name>A0ABS0QFN3_THEVU</name>
<dbReference type="InterPro" id="IPR036187">
    <property type="entry name" value="DNA_mismatch_repair_MutS_sf"/>
</dbReference>